<dbReference type="GO" id="GO:0016020">
    <property type="term" value="C:membrane"/>
    <property type="evidence" value="ECO:0007669"/>
    <property type="project" value="UniProtKB-SubCell"/>
</dbReference>
<name>A0A420HWR4_9PEZI</name>
<keyword evidence="5 8" id="KW-0175">Coiled coil</keyword>
<proteinExistence type="predicted"/>
<dbReference type="GO" id="GO:0005739">
    <property type="term" value="C:mitochondrion"/>
    <property type="evidence" value="ECO:0007669"/>
    <property type="project" value="UniProtKB-SubCell"/>
</dbReference>
<evidence type="ECO:0000256" key="9">
    <source>
        <dbReference type="SAM" id="MobiDB-lite"/>
    </source>
</evidence>
<dbReference type="PANTHER" id="PTHR14360:SF12">
    <property type="entry name" value="MOZ PROTEIN REPRESENTS A CHROMATIN-ASSOCIATED ACETYLTRANSFERASE"/>
    <property type="match status" value="1"/>
</dbReference>
<evidence type="ECO:0000313" key="11">
    <source>
        <dbReference type="EMBL" id="RKF61847.1"/>
    </source>
</evidence>
<evidence type="ECO:0000256" key="3">
    <source>
        <dbReference type="ARBA" id="ARBA00022692"/>
    </source>
</evidence>
<evidence type="ECO:0000256" key="10">
    <source>
        <dbReference type="SAM" id="Phobius"/>
    </source>
</evidence>
<keyword evidence="12" id="KW-1185">Reference proteome</keyword>
<dbReference type="Pfam" id="PF07798">
    <property type="entry name" value="CCDC90-like"/>
    <property type="match status" value="1"/>
</dbReference>
<dbReference type="PANTHER" id="PTHR14360">
    <property type="entry name" value="PROTEIN FMP32, MITOCHONDRIAL"/>
    <property type="match status" value="1"/>
</dbReference>
<evidence type="ECO:0000256" key="8">
    <source>
        <dbReference type="SAM" id="Coils"/>
    </source>
</evidence>
<reference evidence="11 12" key="1">
    <citation type="journal article" date="2018" name="BMC Genomics">
        <title>Comparative genome analyses reveal sequence features reflecting distinct modes of host-adaptation between dicot and monocot powdery mildew.</title>
        <authorList>
            <person name="Wu Y."/>
            <person name="Ma X."/>
            <person name="Pan Z."/>
            <person name="Kale S.D."/>
            <person name="Song Y."/>
            <person name="King H."/>
            <person name="Zhang Q."/>
            <person name="Presley C."/>
            <person name="Deng X."/>
            <person name="Wei C.I."/>
            <person name="Xiao S."/>
        </authorList>
    </citation>
    <scope>NUCLEOTIDE SEQUENCE [LARGE SCALE GENOMIC DNA]</scope>
    <source>
        <strain evidence="11">UMSG2</strain>
    </source>
</reference>
<keyword evidence="3 10" id="KW-0812">Transmembrane</keyword>
<feature type="transmembrane region" description="Helical" evidence="10">
    <location>
        <begin position="336"/>
        <end position="355"/>
    </location>
</feature>
<dbReference type="Proteomes" id="UP000286134">
    <property type="component" value="Unassembled WGS sequence"/>
</dbReference>
<keyword evidence="6" id="KW-0496">Mitochondrion</keyword>
<evidence type="ECO:0000256" key="1">
    <source>
        <dbReference type="ARBA" id="ARBA00004173"/>
    </source>
</evidence>
<organism evidence="11 12">
    <name type="scientific">Erysiphe neolycopersici</name>
    <dbReference type="NCBI Taxonomy" id="212602"/>
    <lineage>
        <taxon>Eukaryota</taxon>
        <taxon>Fungi</taxon>
        <taxon>Dikarya</taxon>
        <taxon>Ascomycota</taxon>
        <taxon>Pezizomycotina</taxon>
        <taxon>Leotiomycetes</taxon>
        <taxon>Erysiphales</taxon>
        <taxon>Erysiphaceae</taxon>
        <taxon>Erysiphe</taxon>
    </lineage>
</organism>
<keyword evidence="4 10" id="KW-1133">Transmembrane helix</keyword>
<keyword evidence="11" id="KW-0808">Transferase</keyword>
<comment type="caution">
    <text evidence="11">The sequence shown here is derived from an EMBL/GenBank/DDBJ whole genome shotgun (WGS) entry which is preliminary data.</text>
</comment>
<evidence type="ECO:0000313" key="12">
    <source>
        <dbReference type="Proteomes" id="UP000286134"/>
    </source>
</evidence>
<gene>
    <name evidence="11" type="ORF">OnM2_038021</name>
</gene>
<dbReference type="AlphaFoldDB" id="A0A420HWR4"/>
<protein>
    <submittedName>
        <fullName evidence="11">Putative moz protein represents a chromatin-associated acetyltransferase protein</fullName>
    </submittedName>
</protein>
<dbReference type="GO" id="GO:0016740">
    <property type="term" value="F:transferase activity"/>
    <property type="evidence" value="ECO:0007669"/>
    <property type="project" value="UniProtKB-KW"/>
</dbReference>
<dbReference type="STRING" id="212602.A0A420HWR4"/>
<accession>A0A420HWR4</accession>
<dbReference type="Gene3D" id="1.20.5.340">
    <property type="match status" value="1"/>
</dbReference>
<comment type="subcellular location">
    <subcellularLocation>
        <location evidence="2">Membrane</location>
    </subcellularLocation>
    <subcellularLocation>
        <location evidence="1">Mitochondrion</location>
    </subcellularLocation>
</comment>
<evidence type="ECO:0000256" key="4">
    <source>
        <dbReference type="ARBA" id="ARBA00022989"/>
    </source>
</evidence>
<evidence type="ECO:0000256" key="2">
    <source>
        <dbReference type="ARBA" id="ARBA00004370"/>
    </source>
</evidence>
<sequence length="391" mass="44700">MSSLHFNFLYPMNRICSLGITKSAFRRIRLSNRASSLQTRSFTVESKRQAGLVHRHGKAVEPHTIGAERAREKTRCDELRSINKKGRKVKIYSSKHQPASLSTEKDQVSAKSMINKKTHDPEVKNIDKTQNSQEIGSQNGVRLTSRGTVLHLSPEKKVEEQNTSKPANFQKPHYVHHFDTYTQVHRVQEGGFTLEQSITTMKAVRALLAMNLGVAKASLVSKSDVENQSYLFRAASSELKTEIQSMRCKNDEAMRRERTLLQHEVDILIQKLSQELLTLKEEIKGMFDDRKMSVRMDQRSMESKIQELNYKITVLLKSDTKSEVEVLRWVLTRRSVMGILFMAFMVLTSVRYASYKSHENELRKKRDAEIKMEGNLSTFPPQGAAEILAAS</sequence>
<evidence type="ECO:0000256" key="5">
    <source>
        <dbReference type="ARBA" id="ARBA00023054"/>
    </source>
</evidence>
<dbReference type="OrthoDB" id="5424147at2759"/>
<dbReference type="InterPro" id="IPR024461">
    <property type="entry name" value="CCDC90-like"/>
</dbReference>
<keyword evidence="7 10" id="KW-0472">Membrane</keyword>
<evidence type="ECO:0000256" key="7">
    <source>
        <dbReference type="ARBA" id="ARBA00023136"/>
    </source>
</evidence>
<feature type="coiled-coil region" evidence="8">
    <location>
        <begin position="236"/>
        <end position="289"/>
    </location>
</feature>
<dbReference type="EMBL" id="MCFK01003833">
    <property type="protein sequence ID" value="RKF61847.1"/>
    <property type="molecule type" value="Genomic_DNA"/>
</dbReference>
<evidence type="ECO:0000256" key="6">
    <source>
        <dbReference type="ARBA" id="ARBA00023128"/>
    </source>
</evidence>
<feature type="region of interest" description="Disordered" evidence="9">
    <location>
        <begin position="94"/>
        <end position="121"/>
    </location>
</feature>